<dbReference type="RefSeq" id="WP_163197363.1">
    <property type="nucleotide sequence ID" value="NZ_WHZV01000006.1"/>
</dbReference>
<evidence type="ECO:0000313" key="5">
    <source>
        <dbReference type="EMBL" id="NEG55607.1"/>
    </source>
</evidence>
<dbReference type="CDD" id="cd01544">
    <property type="entry name" value="PBP1_GalR"/>
    <property type="match status" value="1"/>
</dbReference>
<evidence type="ECO:0000256" key="3">
    <source>
        <dbReference type="ARBA" id="ARBA00023163"/>
    </source>
</evidence>
<reference evidence="5 6" key="1">
    <citation type="submission" date="2019-10" db="EMBL/GenBank/DDBJ databases">
        <title>Bifidobacterium from non-human primates.</title>
        <authorList>
            <person name="Modesto M."/>
        </authorList>
    </citation>
    <scope>NUCLEOTIDE SEQUENCE [LARGE SCALE GENOMIC DNA]</scope>
    <source>
        <strain evidence="5 6">SMA15</strain>
    </source>
</reference>
<dbReference type="GO" id="GO:0003700">
    <property type="term" value="F:DNA-binding transcription factor activity"/>
    <property type="evidence" value="ECO:0007669"/>
    <property type="project" value="TreeGrafter"/>
</dbReference>
<evidence type="ECO:0000313" key="6">
    <source>
        <dbReference type="Proteomes" id="UP000483293"/>
    </source>
</evidence>
<dbReference type="InterPro" id="IPR028082">
    <property type="entry name" value="Peripla_BP_I"/>
</dbReference>
<keyword evidence="6" id="KW-1185">Reference proteome</keyword>
<dbReference type="Gene3D" id="3.40.50.2300">
    <property type="match status" value="2"/>
</dbReference>
<dbReference type="InterPro" id="IPR000843">
    <property type="entry name" value="HTH_LacI"/>
</dbReference>
<dbReference type="PANTHER" id="PTHR30146">
    <property type="entry name" value="LACI-RELATED TRANSCRIPTIONAL REPRESSOR"/>
    <property type="match status" value="1"/>
</dbReference>
<evidence type="ECO:0000256" key="2">
    <source>
        <dbReference type="ARBA" id="ARBA00023125"/>
    </source>
</evidence>
<dbReference type="InterPro" id="IPR010982">
    <property type="entry name" value="Lambda_DNA-bd_dom_sf"/>
</dbReference>
<dbReference type="InterPro" id="IPR046335">
    <property type="entry name" value="LacI/GalR-like_sensor"/>
</dbReference>
<protein>
    <submittedName>
        <fullName evidence="5">LacI family DNA-binding transcriptional regulator</fullName>
    </submittedName>
</protein>
<dbReference type="AlphaFoldDB" id="A0A6L9SSM9"/>
<keyword evidence="3" id="KW-0804">Transcription</keyword>
<dbReference type="CDD" id="cd01392">
    <property type="entry name" value="HTH_LacI"/>
    <property type="match status" value="1"/>
</dbReference>
<dbReference type="Pfam" id="PF13377">
    <property type="entry name" value="Peripla_BP_3"/>
    <property type="match status" value="1"/>
</dbReference>
<feature type="domain" description="HTH lacI-type" evidence="4">
    <location>
        <begin position="2"/>
        <end position="58"/>
    </location>
</feature>
<keyword evidence="2 5" id="KW-0238">DNA-binding</keyword>
<dbReference type="EMBL" id="WHZV01000006">
    <property type="protein sequence ID" value="NEG55607.1"/>
    <property type="molecule type" value="Genomic_DNA"/>
</dbReference>
<name>A0A6L9SSM9_9BIFI</name>
<evidence type="ECO:0000259" key="4">
    <source>
        <dbReference type="PROSITE" id="PS50932"/>
    </source>
</evidence>
<dbReference type="GO" id="GO:0000976">
    <property type="term" value="F:transcription cis-regulatory region binding"/>
    <property type="evidence" value="ECO:0007669"/>
    <property type="project" value="TreeGrafter"/>
</dbReference>
<dbReference type="Gene3D" id="1.10.260.40">
    <property type="entry name" value="lambda repressor-like DNA-binding domains"/>
    <property type="match status" value="1"/>
</dbReference>
<dbReference type="PROSITE" id="PS50932">
    <property type="entry name" value="HTH_LACI_2"/>
    <property type="match status" value="1"/>
</dbReference>
<evidence type="ECO:0000256" key="1">
    <source>
        <dbReference type="ARBA" id="ARBA00023015"/>
    </source>
</evidence>
<keyword evidence="1" id="KW-0805">Transcription regulation</keyword>
<dbReference type="PANTHER" id="PTHR30146:SF149">
    <property type="entry name" value="HTH-TYPE TRANSCRIPTIONAL REGULATOR EBGR"/>
    <property type="match status" value="1"/>
</dbReference>
<dbReference type="Proteomes" id="UP000483293">
    <property type="component" value="Unassembled WGS sequence"/>
</dbReference>
<comment type="caution">
    <text evidence="5">The sequence shown here is derived from an EMBL/GenBank/DDBJ whole genome shotgun (WGS) entry which is preliminary data.</text>
</comment>
<dbReference type="SUPFAM" id="SSF53822">
    <property type="entry name" value="Periplasmic binding protein-like I"/>
    <property type="match status" value="1"/>
</dbReference>
<accession>A0A6L9SSM9</accession>
<dbReference type="SMART" id="SM00354">
    <property type="entry name" value="HTH_LACI"/>
    <property type="match status" value="1"/>
</dbReference>
<proteinExistence type="predicted"/>
<organism evidence="5 6">
    <name type="scientific">Bifidobacterium platyrrhinorum</name>
    <dbReference type="NCBI Taxonomy" id="2661628"/>
    <lineage>
        <taxon>Bacteria</taxon>
        <taxon>Bacillati</taxon>
        <taxon>Actinomycetota</taxon>
        <taxon>Actinomycetes</taxon>
        <taxon>Bifidobacteriales</taxon>
        <taxon>Bifidobacteriaceae</taxon>
        <taxon>Bifidobacterium</taxon>
    </lineage>
</organism>
<sequence>MVTIKEIAKQAGFSPATVSRLLNGDPTFSVKEETRRRILEVSERLGYDVQDRRGALPSLRDVAVLSSLADDEELQNAYFAELRDALLTAAGQRHVTLTFHSDIDRLISEADQYDGFISIGPEIHATDSLRRLHGVLPHGVFIDVNPAPNLFDSVQPDLAQTVLDAITEARGRGMTRIGFIGGDGYSMGDYEYPEDSRSMAYRNWCERLGLDTEGLYFVGGKTSVTTGRELGRQVVARMGERPGGLAANLPDCFIVSADPITVGVLQEFTQAGIVVPRDVELISINNQSIARYTSPPLTTYAIDLKAMAHTALSQLVESVSYGGDTKRHTFLSTRLVVRGSFTPAGSAAPATPVPSASEEA</sequence>
<dbReference type="Pfam" id="PF00356">
    <property type="entry name" value="LacI"/>
    <property type="match status" value="1"/>
</dbReference>
<gene>
    <name evidence="5" type="ORF">GFD21_07515</name>
</gene>
<dbReference type="SUPFAM" id="SSF47413">
    <property type="entry name" value="lambda repressor-like DNA-binding domains"/>
    <property type="match status" value="1"/>
</dbReference>